<dbReference type="Pfam" id="PF11361">
    <property type="entry name" value="DUF3159"/>
    <property type="match status" value="1"/>
</dbReference>
<feature type="transmembrane region" description="Helical" evidence="2">
    <location>
        <begin position="136"/>
        <end position="160"/>
    </location>
</feature>
<keyword evidence="2" id="KW-0472">Membrane</keyword>
<evidence type="ECO:0000313" key="3">
    <source>
        <dbReference type="EMBL" id="NNH04215.1"/>
    </source>
</evidence>
<feature type="transmembrane region" description="Helical" evidence="2">
    <location>
        <begin position="106"/>
        <end position="124"/>
    </location>
</feature>
<dbReference type="AlphaFoldDB" id="A0A7Y2M0F9"/>
<comment type="caution">
    <text evidence="3">The sequence shown here is derived from an EMBL/GenBank/DDBJ whole genome shotgun (WGS) entry which is preliminary data.</text>
</comment>
<keyword evidence="2" id="KW-0812">Transmembrane</keyword>
<keyword evidence="4" id="KW-1185">Reference proteome</keyword>
<dbReference type="Proteomes" id="UP000543598">
    <property type="component" value="Unassembled WGS sequence"/>
</dbReference>
<feature type="transmembrane region" description="Helical" evidence="2">
    <location>
        <begin position="80"/>
        <end position="99"/>
    </location>
</feature>
<dbReference type="PIRSF" id="PIRSF010219">
    <property type="entry name" value="UCP010219"/>
    <property type="match status" value="1"/>
</dbReference>
<evidence type="ECO:0000256" key="2">
    <source>
        <dbReference type="SAM" id="Phobius"/>
    </source>
</evidence>
<sequence>MTPPPPHHREPGDDAGEEPTASELLGAALGAAARRAGLDPDSDAPTGRVIWQVIGGWRGILESVLPLLAFVVIYTATHELLWALGISVGVAALFTVVRVATKSPPVAALSGLVAAVIAAGLPLFTGNAADQFVVGFVTNIAYGAAFLISAVVRWPLIGVISGFLMEDGLQWRQDAHKRRVFFWLSIAWAALFLARLAVQLPFYWSGDIAALGTLKIVMGIPFFAALLAGTWLVVRRLYPRSRTDAEPPAE</sequence>
<gene>
    <name evidence="3" type="ORF">HLA99_10165</name>
</gene>
<keyword evidence="2" id="KW-1133">Transmembrane helix</keyword>
<protein>
    <submittedName>
        <fullName evidence="3">DUF3159 domain-containing protein</fullName>
    </submittedName>
</protein>
<reference evidence="3 4" key="1">
    <citation type="submission" date="2020-05" db="EMBL/GenBank/DDBJ databases">
        <title>MicrobeNet Type strains.</title>
        <authorList>
            <person name="Nicholson A.C."/>
        </authorList>
    </citation>
    <scope>NUCLEOTIDE SEQUENCE [LARGE SCALE GENOMIC DNA]</scope>
    <source>
        <strain evidence="3 4">JCM 14282</strain>
    </source>
</reference>
<accession>A0A7Y2M0F9</accession>
<dbReference type="EMBL" id="JABEMB010000013">
    <property type="protein sequence ID" value="NNH04215.1"/>
    <property type="molecule type" value="Genomic_DNA"/>
</dbReference>
<evidence type="ECO:0000313" key="4">
    <source>
        <dbReference type="Proteomes" id="UP000543598"/>
    </source>
</evidence>
<proteinExistence type="predicted"/>
<dbReference type="InterPro" id="IPR016566">
    <property type="entry name" value="UCP010219"/>
</dbReference>
<evidence type="ECO:0000256" key="1">
    <source>
        <dbReference type="SAM" id="MobiDB-lite"/>
    </source>
</evidence>
<feature type="transmembrane region" description="Helical" evidence="2">
    <location>
        <begin position="216"/>
        <end position="234"/>
    </location>
</feature>
<feature type="transmembrane region" description="Helical" evidence="2">
    <location>
        <begin position="180"/>
        <end position="204"/>
    </location>
</feature>
<name>A0A7Y2M0F9_9MICO</name>
<feature type="region of interest" description="Disordered" evidence="1">
    <location>
        <begin position="1"/>
        <end position="21"/>
    </location>
</feature>
<feature type="transmembrane region" description="Helical" evidence="2">
    <location>
        <begin position="55"/>
        <end position="74"/>
    </location>
</feature>
<organism evidence="3 4">
    <name type="scientific">Microbacterium ulmi</name>
    <dbReference type="NCBI Taxonomy" id="179095"/>
    <lineage>
        <taxon>Bacteria</taxon>
        <taxon>Bacillati</taxon>
        <taxon>Actinomycetota</taxon>
        <taxon>Actinomycetes</taxon>
        <taxon>Micrococcales</taxon>
        <taxon>Microbacteriaceae</taxon>
        <taxon>Microbacterium</taxon>
    </lineage>
</organism>